<keyword evidence="3" id="KW-1185">Reference proteome</keyword>
<sequence length="661" mass="76318">MDPNFVNSKLNSVKEISVQINDGILVSRTIDTGLKLEKVREHLSNDEEIRIYDNMFFIGKKGKIKRSDEYKQPLSKNLHDGDILKIIKELLLDKKEAVDKYGLTYGFKMTSDGLKRAATSAFNINVSDKGFRLNLEDTRQYNYKLECNNVIEDYYIKNLIANGKISIPLPKSLSVGFSILHERSTKNTLHSEFSFKYEIMIFQKAGIEIENSAITPTDEFKEKVNKALKSKNPLNELRKICEEYGEYVAQKVKLGGKIITVKKDKILKVSRRKKRMISSSLKLDGNLAEINSDYKKTKNKDISYSEVKTSIEIRDFGGDKSKFKSEKIDPWQDSLNDDYKYWCIIEYDNIIPIFNILDDNLRQEVINITMGLRILHSGIEPIKATIIQPSRPFEHKLKHLPNLKGRQIFASIMGDKEKKDVFSICVVYLSDSSASIILHRINDNKTEKKSGETYNLLIGWIVVGYPNNFGCDNYFEVSINNSITNNNYENIYEQFQEENLCILATCAQQAPNDEYETAPQTSTITTGIHFCCEKDQLKACVFTYYLESQKLNYMKDSHINNHLVQYCIIPTSQRCLFDLSRVTFQKVFNTDDIRCNIPQTLKRFWKCDPMFISLFHKDECCNIGFANIAHNYVLFNSFLNDPGKKFKVQIFIPSKTEQSIE</sequence>
<dbReference type="InterPro" id="IPR054586">
    <property type="entry name" value="MACPF_1_fungal"/>
</dbReference>
<comment type="caution">
    <text evidence="2">The sequence shown here is derived from an EMBL/GenBank/DDBJ whole genome shotgun (WGS) entry which is preliminary data.</text>
</comment>
<gene>
    <name evidence="2" type="ORF">C2G38_2216062</name>
</gene>
<organism evidence="2 3">
    <name type="scientific">Gigaspora rosea</name>
    <dbReference type="NCBI Taxonomy" id="44941"/>
    <lineage>
        <taxon>Eukaryota</taxon>
        <taxon>Fungi</taxon>
        <taxon>Fungi incertae sedis</taxon>
        <taxon>Mucoromycota</taxon>
        <taxon>Glomeromycotina</taxon>
        <taxon>Glomeromycetes</taxon>
        <taxon>Diversisporales</taxon>
        <taxon>Gigasporaceae</taxon>
        <taxon>Gigaspora</taxon>
    </lineage>
</organism>
<dbReference type="Proteomes" id="UP000266673">
    <property type="component" value="Unassembled WGS sequence"/>
</dbReference>
<dbReference type="AlphaFoldDB" id="A0A397UHQ2"/>
<dbReference type="OrthoDB" id="2334385at2759"/>
<proteinExistence type="predicted"/>
<feature type="domain" description="MACPF-like" evidence="1">
    <location>
        <begin position="155"/>
        <end position="365"/>
    </location>
</feature>
<reference evidence="2 3" key="1">
    <citation type="submission" date="2018-06" db="EMBL/GenBank/DDBJ databases">
        <title>Comparative genomics reveals the genomic features of Rhizophagus irregularis, R. cerebriforme, R. diaphanum and Gigaspora rosea, and their symbiotic lifestyle signature.</title>
        <authorList>
            <person name="Morin E."/>
            <person name="San Clemente H."/>
            <person name="Chen E.C.H."/>
            <person name="De La Providencia I."/>
            <person name="Hainaut M."/>
            <person name="Kuo A."/>
            <person name="Kohler A."/>
            <person name="Murat C."/>
            <person name="Tang N."/>
            <person name="Roy S."/>
            <person name="Loubradou J."/>
            <person name="Henrissat B."/>
            <person name="Grigoriev I.V."/>
            <person name="Corradi N."/>
            <person name="Roux C."/>
            <person name="Martin F.M."/>
        </authorList>
    </citation>
    <scope>NUCLEOTIDE SEQUENCE [LARGE SCALE GENOMIC DNA]</scope>
    <source>
        <strain evidence="2 3">DAOM 194757</strain>
    </source>
</reference>
<dbReference type="EMBL" id="QKWP01001752">
    <property type="protein sequence ID" value="RIB06853.1"/>
    <property type="molecule type" value="Genomic_DNA"/>
</dbReference>
<dbReference type="Pfam" id="PF22693">
    <property type="entry name" value="MACPF_1"/>
    <property type="match status" value="1"/>
</dbReference>
<accession>A0A397UHQ2</accession>
<evidence type="ECO:0000313" key="2">
    <source>
        <dbReference type="EMBL" id="RIB06853.1"/>
    </source>
</evidence>
<dbReference type="STRING" id="44941.A0A397UHQ2"/>
<name>A0A397UHQ2_9GLOM</name>
<evidence type="ECO:0000313" key="3">
    <source>
        <dbReference type="Proteomes" id="UP000266673"/>
    </source>
</evidence>
<evidence type="ECO:0000259" key="1">
    <source>
        <dbReference type="Pfam" id="PF22693"/>
    </source>
</evidence>
<protein>
    <recommendedName>
        <fullName evidence="1">MACPF-like domain-containing protein</fullName>
    </recommendedName>
</protein>